<sequence length="288" mass="31834">MEEREGTKPAPSFSPPVSSIPAIIRKAIRFLLKNEKLMLQLFILVLIPFLILALLHTLIALPFIGKVEDGFESSALDLQDLISLVIVEIPFAFALCLLLLYASAITISAASHQGGLKETLLSIKSTWTRVLISGLYASCPKIAFVAAATASTRLTALIPVLAALTFPYFASICSLVLVISTVDDEYPVWKIAFRRAREVTRQGRFQGYFLMFMLVLLNVPVYALFYVTATDDDDANGMITQFAFVLVATALLCMTNIFTDVVCTLFYLDYKQRNGNDIEESVSLCTAY</sequence>
<dbReference type="PANTHER" id="PTHR33133">
    <property type="entry name" value="OS08G0107100 PROTEIN-RELATED"/>
    <property type="match status" value="1"/>
</dbReference>
<feature type="transmembrane region" description="Helical" evidence="1">
    <location>
        <begin position="203"/>
        <end position="227"/>
    </location>
</feature>
<protein>
    <submittedName>
        <fullName evidence="2">Uncharacterized protein</fullName>
    </submittedName>
</protein>
<feature type="transmembrane region" description="Helical" evidence="1">
    <location>
        <begin position="130"/>
        <end position="150"/>
    </location>
</feature>
<dbReference type="PANTHER" id="PTHR33133:SF27">
    <property type="entry name" value="G-PROTEIN COUPLED RECEPTORS FAMILY 1 PROFILE DOMAIN-CONTAINING PROTEIN"/>
    <property type="match status" value="1"/>
</dbReference>
<feature type="transmembrane region" description="Helical" evidence="1">
    <location>
        <begin position="81"/>
        <end position="109"/>
    </location>
</feature>
<accession>A0AAD4IU22</accession>
<evidence type="ECO:0000313" key="2">
    <source>
        <dbReference type="EMBL" id="KAH6821178.1"/>
    </source>
</evidence>
<keyword evidence="3" id="KW-1185">Reference proteome</keyword>
<evidence type="ECO:0000313" key="3">
    <source>
        <dbReference type="Proteomes" id="UP001190926"/>
    </source>
</evidence>
<feature type="transmembrane region" description="Helical" evidence="1">
    <location>
        <begin position="239"/>
        <end position="268"/>
    </location>
</feature>
<gene>
    <name evidence="2" type="ORF">C2S53_019693</name>
</gene>
<keyword evidence="1" id="KW-0472">Membrane</keyword>
<keyword evidence="1" id="KW-0812">Transmembrane</keyword>
<reference evidence="2 3" key="1">
    <citation type="journal article" date="2021" name="Nat. Commun.">
        <title>Incipient diploidization of the medicinal plant Perilla within 10,000 years.</title>
        <authorList>
            <person name="Zhang Y."/>
            <person name="Shen Q."/>
            <person name="Leng L."/>
            <person name="Zhang D."/>
            <person name="Chen S."/>
            <person name="Shi Y."/>
            <person name="Ning Z."/>
            <person name="Chen S."/>
        </authorList>
    </citation>
    <scope>NUCLEOTIDE SEQUENCE [LARGE SCALE GENOMIC DNA]</scope>
    <source>
        <strain evidence="3">cv. PC099</strain>
    </source>
</reference>
<evidence type="ECO:0000256" key="1">
    <source>
        <dbReference type="SAM" id="Phobius"/>
    </source>
</evidence>
<dbReference type="AlphaFoldDB" id="A0AAD4IU22"/>
<feature type="transmembrane region" description="Helical" evidence="1">
    <location>
        <begin position="156"/>
        <end position="182"/>
    </location>
</feature>
<feature type="transmembrane region" description="Helical" evidence="1">
    <location>
        <begin position="37"/>
        <end position="61"/>
    </location>
</feature>
<comment type="caution">
    <text evidence="2">The sequence shown here is derived from an EMBL/GenBank/DDBJ whole genome shotgun (WGS) entry which is preliminary data.</text>
</comment>
<organism evidence="2 3">
    <name type="scientific">Perilla frutescens var. hirtella</name>
    <name type="common">Perilla citriodora</name>
    <name type="synonym">Perilla setoyensis</name>
    <dbReference type="NCBI Taxonomy" id="608512"/>
    <lineage>
        <taxon>Eukaryota</taxon>
        <taxon>Viridiplantae</taxon>
        <taxon>Streptophyta</taxon>
        <taxon>Embryophyta</taxon>
        <taxon>Tracheophyta</taxon>
        <taxon>Spermatophyta</taxon>
        <taxon>Magnoliopsida</taxon>
        <taxon>eudicotyledons</taxon>
        <taxon>Gunneridae</taxon>
        <taxon>Pentapetalae</taxon>
        <taxon>asterids</taxon>
        <taxon>lamiids</taxon>
        <taxon>Lamiales</taxon>
        <taxon>Lamiaceae</taxon>
        <taxon>Nepetoideae</taxon>
        <taxon>Elsholtzieae</taxon>
        <taxon>Perilla</taxon>
    </lineage>
</organism>
<keyword evidence="1" id="KW-1133">Transmembrane helix</keyword>
<dbReference type="EMBL" id="SDAM02002666">
    <property type="protein sequence ID" value="KAH6821178.1"/>
    <property type="molecule type" value="Genomic_DNA"/>
</dbReference>
<name>A0AAD4IU22_PERFH</name>
<dbReference type="Proteomes" id="UP001190926">
    <property type="component" value="Unassembled WGS sequence"/>
</dbReference>
<proteinExistence type="predicted"/>